<name>A0AAV0D7B9_9ASTE</name>
<feature type="compositionally biased region" description="Basic and acidic residues" evidence="1">
    <location>
        <begin position="90"/>
        <end position="102"/>
    </location>
</feature>
<evidence type="ECO:0000313" key="3">
    <source>
        <dbReference type="Proteomes" id="UP001152523"/>
    </source>
</evidence>
<gene>
    <name evidence="2" type="ORF">CEPIT_LOCUS13005</name>
</gene>
<evidence type="ECO:0000313" key="2">
    <source>
        <dbReference type="EMBL" id="CAH9094777.1"/>
    </source>
</evidence>
<protein>
    <submittedName>
        <fullName evidence="2">Uncharacterized protein</fullName>
    </submittedName>
</protein>
<organism evidence="2 3">
    <name type="scientific">Cuscuta epithymum</name>
    <dbReference type="NCBI Taxonomy" id="186058"/>
    <lineage>
        <taxon>Eukaryota</taxon>
        <taxon>Viridiplantae</taxon>
        <taxon>Streptophyta</taxon>
        <taxon>Embryophyta</taxon>
        <taxon>Tracheophyta</taxon>
        <taxon>Spermatophyta</taxon>
        <taxon>Magnoliopsida</taxon>
        <taxon>eudicotyledons</taxon>
        <taxon>Gunneridae</taxon>
        <taxon>Pentapetalae</taxon>
        <taxon>asterids</taxon>
        <taxon>lamiids</taxon>
        <taxon>Solanales</taxon>
        <taxon>Convolvulaceae</taxon>
        <taxon>Cuscuteae</taxon>
        <taxon>Cuscuta</taxon>
        <taxon>Cuscuta subgen. Cuscuta</taxon>
    </lineage>
</organism>
<dbReference type="PANTHER" id="PTHR36410">
    <property type="entry name" value="EXPRESSED PROTEIN"/>
    <property type="match status" value="1"/>
</dbReference>
<keyword evidence="3" id="KW-1185">Reference proteome</keyword>
<sequence length="133" mass="14613">MLAFLRLTILPSRSPPLCTAPKACSIKSSRICAAAMDMSKNKSNETDKPEATAPPPRSKLGDAMLSFGEGYATRSEEEGFGGIYGGNTTLHDDDQMHHTRIEYDDEDDKQGSEVKEKERARNQTHAASHHHPS</sequence>
<feature type="region of interest" description="Disordered" evidence="1">
    <location>
        <begin position="37"/>
        <end position="63"/>
    </location>
</feature>
<comment type="caution">
    <text evidence="2">The sequence shown here is derived from an EMBL/GenBank/DDBJ whole genome shotgun (WGS) entry which is preliminary data.</text>
</comment>
<reference evidence="2" key="1">
    <citation type="submission" date="2022-07" db="EMBL/GenBank/DDBJ databases">
        <authorList>
            <person name="Macas J."/>
            <person name="Novak P."/>
            <person name="Neumann P."/>
        </authorList>
    </citation>
    <scope>NUCLEOTIDE SEQUENCE</scope>
</reference>
<dbReference type="EMBL" id="CAMAPF010000082">
    <property type="protein sequence ID" value="CAH9094777.1"/>
    <property type="molecule type" value="Genomic_DNA"/>
</dbReference>
<feature type="region of interest" description="Disordered" evidence="1">
    <location>
        <begin position="76"/>
        <end position="133"/>
    </location>
</feature>
<accession>A0AAV0D7B9</accession>
<feature type="compositionally biased region" description="Basic and acidic residues" evidence="1">
    <location>
        <begin position="39"/>
        <end position="50"/>
    </location>
</feature>
<dbReference type="PANTHER" id="PTHR36410:SF1">
    <property type="entry name" value="EXPRESSED PROTEIN"/>
    <property type="match status" value="1"/>
</dbReference>
<dbReference type="AlphaFoldDB" id="A0AAV0D7B9"/>
<feature type="compositionally biased region" description="Basic and acidic residues" evidence="1">
    <location>
        <begin position="109"/>
        <end position="121"/>
    </location>
</feature>
<evidence type="ECO:0000256" key="1">
    <source>
        <dbReference type="SAM" id="MobiDB-lite"/>
    </source>
</evidence>
<proteinExistence type="predicted"/>
<dbReference type="Proteomes" id="UP001152523">
    <property type="component" value="Unassembled WGS sequence"/>
</dbReference>